<protein>
    <submittedName>
        <fullName evidence="3">Uncharacterized protein</fullName>
    </submittedName>
</protein>
<evidence type="ECO:0000313" key="4">
    <source>
        <dbReference type="Proteomes" id="UP001152795"/>
    </source>
</evidence>
<comment type="caution">
    <text evidence="3">The sequence shown here is derived from an EMBL/GenBank/DDBJ whole genome shotgun (WGS) entry which is preliminary data.</text>
</comment>
<dbReference type="Proteomes" id="UP001152795">
    <property type="component" value="Unassembled WGS sequence"/>
</dbReference>
<dbReference type="SUPFAM" id="SSF111126">
    <property type="entry name" value="Ligand-binding domain in the NO signalling and Golgi transport"/>
    <property type="match status" value="1"/>
</dbReference>
<keyword evidence="4" id="KW-1185">Reference proteome</keyword>
<dbReference type="PANTHER" id="PTHR12817:SF0">
    <property type="entry name" value="GEO08327P1"/>
    <property type="match status" value="1"/>
</dbReference>
<dbReference type="Gene3D" id="3.30.1380.20">
    <property type="entry name" value="Trafficking protein particle complex subunit 3"/>
    <property type="match status" value="1"/>
</dbReference>
<dbReference type="InterPro" id="IPR024975">
    <property type="entry name" value="NOV_C"/>
</dbReference>
<dbReference type="InterPro" id="IPR007194">
    <property type="entry name" value="TRAPP_component"/>
</dbReference>
<accession>A0A6S7G073</accession>
<dbReference type="PANTHER" id="PTHR12817">
    <property type="entry name" value="TRAFFICKING PROTEIN PARTICLE COMPLEX SUBUNIT 6B"/>
    <property type="match status" value="1"/>
</dbReference>
<evidence type="ECO:0000256" key="2">
    <source>
        <dbReference type="ARBA" id="ARBA00006218"/>
    </source>
</evidence>
<dbReference type="EMBL" id="CACRXK020000459">
    <property type="protein sequence ID" value="CAB3982059.1"/>
    <property type="molecule type" value="Genomic_DNA"/>
</dbReference>
<dbReference type="Pfam" id="PF13020">
    <property type="entry name" value="NOV_C"/>
    <property type="match status" value="1"/>
</dbReference>
<evidence type="ECO:0000313" key="3">
    <source>
        <dbReference type="EMBL" id="CAB3982059.1"/>
    </source>
</evidence>
<dbReference type="CDD" id="cd14944">
    <property type="entry name" value="TRAPPC6A_Trs33"/>
    <property type="match status" value="1"/>
</dbReference>
<dbReference type="GO" id="GO:0005801">
    <property type="term" value="C:cis-Golgi network"/>
    <property type="evidence" value="ECO:0007669"/>
    <property type="project" value="TreeGrafter"/>
</dbReference>
<dbReference type="InterPro" id="IPR024096">
    <property type="entry name" value="NO_sig/Golgi_transp_ligand-bd"/>
</dbReference>
<dbReference type="GO" id="GO:0006888">
    <property type="term" value="P:endoplasmic reticulum to Golgi vesicle-mediated transport"/>
    <property type="evidence" value="ECO:0007669"/>
    <property type="project" value="TreeGrafter"/>
</dbReference>
<name>A0A6S7G073_PARCT</name>
<organism evidence="3 4">
    <name type="scientific">Paramuricea clavata</name>
    <name type="common">Red gorgonian</name>
    <name type="synonym">Violescent sea-whip</name>
    <dbReference type="NCBI Taxonomy" id="317549"/>
    <lineage>
        <taxon>Eukaryota</taxon>
        <taxon>Metazoa</taxon>
        <taxon>Cnidaria</taxon>
        <taxon>Anthozoa</taxon>
        <taxon>Octocorallia</taxon>
        <taxon>Malacalcyonacea</taxon>
        <taxon>Plexauridae</taxon>
        <taxon>Paramuricea</taxon>
    </lineage>
</organism>
<dbReference type="InterPro" id="IPR037992">
    <property type="entry name" value="TRAPPC6/Trs33"/>
</dbReference>
<proteinExistence type="inferred from homology"/>
<sequence length="394" mass="44681">MADTDSVFEFLHMQIVEYIHEVHGKENENDATYKLEEMGYTIGQRLAERFTKETARFKDDLDVMKYICKEFWTALYKKQIDNLRTNHQGVFVLQDNRFRLLTQISDTEEFIKPAAKYLSLPCGLIRGALANLGIPSIVGAEITMPMCENIVIPLTNNNTCQPQPQYDPRVVSESPAPSNEVIDPGNENETCSQPVLQFTQPHDESNVSELISNVTASDSHNISSTSARVFYDDTTHLRPQYHRPSRLGDVTVELEEVDIGTALGGSGLISLAQSANAEEIGRWGEECVYMLLKHIEKDHQVVWVNEIAESGLPYDIRIKGKDVEIFIEIKSTSASEKHVLEISSQEIKCAFEKREDYHLYRVYNAGNQRDCRVARLRNLASNLDTKAVSLFIFI</sequence>
<dbReference type="GO" id="GO:0030008">
    <property type="term" value="C:TRAPP complex"/>
    <property type="evidence" value="ECO:0007669"/>
    <property type="project" value="TreeGrafter"/>
</dbReference>
<dbReference type="Pfam" id="PF04051">
    <property type="entry name" value="TRAPP"/>
    <property type="match status" value="1"/>
</dbReference>
<comment type="similarity">
    <text evidence="2">Belongs to the TRAPP small subunits family. BET3 subfamily.</text>
</comment>
<reference evidence="3" key="1">
    <citation type="submission" date="2020-04" db="EMBL/GenBank/DDBJ databases">
        <authorList>
            <person name="Alioto T."/>
            <person name="Alioto T."/>
            <person name="Gomez Garrido J."/>
        </authorList>
    </citation>
    <scope>NUCLEOTIDE SEQUENCE</scope>
    <source>
        <strain evidence="3">A484AB</strain>
    </source>
</reference>
<comment type="subcellular location">
    <subcellularLocation>
        <location evidence="1">Golgi apparatus</location>
        <location evidence="1">cis-Golgi network</location>
    </subcellularLocation>
</comment>
<evidence type="ECO:0000256" key="1">
    <source>
        <dbReference type="ARBA" id="ARBA00004222"/>
    </source>
</evidence>
<gene>
    <name evidence="3" type="ORF">PACLA_8A036954</name>
</gene>
<dbReference type="GO" id="GO:0005802">
    <property type="term" value="C:trans-Golgi network"/>
    <property type="evidence" value="ECO:0007669"/>
    <property type="project" value="TreeGrafter"/>
</dbReference>
<dbReference type="AlphaFoldDB" id="A0A6S7G073"/>
<dbReference type="OrthoDB" id="941624at2759"/>